<dbReference type="Proteomes" id="UP000076532">
    <property type="component" value="Unassembled WGS sequence"/>
</dbReference>
<organism evidence="2 3">
    <name type="scientific">Athelia psychrophila</name>
    <dbReference type="NCBI Taxonomy" id="1759441"/>
    <lineage>
        <taxon>Eukaryota</taxon>
        <taxon>Fungi</taxon>
        <taxon>Dikarya</taxon>
        <taxon>Basidiomycota</taxon>
        <taxon>Agaricomycotina</taxon>
        <taxon>Agaricomycetes</taxon>
        <taxon>Agaricomycetidae</taxon>
        <taxon>Atheliales</taxon>
        <taxon>Atheliaceae</taxon>
        <taxon>Athelia</taxon>
    </lineage>
</organism>
<sequence>MKKAVFTFGFPSSCVQLSRSLPLSTSVNPYAYPDTLILPWTKNATKPSSRGMNTGETASRLKTAAQHRPTLPKKAVLVQKIYSQSELLARALDTEEGSILEHELPRGRRGEAGAGARRPEGH</sequence>
<dbReference type="OrthoDB" id="78296at2759"/>
<feature type="region of interest" description="Disordered" evidence="1">
    <location>
        <begin position="94"/>
        <end position="122"/>
    </location>
</feature>
<name>A0A167XMH2_9AGAM</name>
<evidence type="ECO:0000256" key="1">
    <source>
        <dbReference type="SAM" id="MobiDB-lite"/>
    </source>
</evidence>
<dbReference type="EMBL" id="KV417753">
    <property type="protein sequence ID" value="KZP07371.1"/>
    <property type="molecule type" value="Genomic_DNA"/>
</dbReference>
<dbReference type="AlphaFoldDB" id="A0A167XMH2"/>
<accession>A0A167XMH2</accession>
<reference evidence="2 3" key="1">
    <citation type="journal article" date="2016" name="Mol. Biol. Evol.">
        <title>Comparative Genomics of Early-Diverging Mushroom-Forming Fungi Provides Insights into the Origins of Lignocellulose Decay Capabilities.</title>
        <authorList>
            <person name="Nagy L.G."/>
            <person name="Riley R."/>
            <person name="Tritt A."/>
            <person name="Adam C."/>
            <person name="Daum C."/>
            <person name="Floudas D."/>
            <person name="Sun H."/>
            <person name="Yadav J.S."/>
            <person name="Pangilinan J."/>
            <person name="Larsson K.H."/>
            <person name="Matsuura K."/>
            <person name="Barry K."/>
            <person name="Labutti K."/>
            <person name="Kuo R."/>
            <person name="Ohm R.A."/>
            <person name="Bhattacharya S.S."/>
            <person name="Shirouzu T."/>
            <person name="Yoshinaga Y."/>
            <person name="Martin F.M."/>
            <person name="Grigoriev I.V."/>
            <person name="Hibbett D.S."/>
        </authorList>
    </citation>
    <scope>NUCLEOTIDE SEQUENCE [LARGE SCALE GENOMIC DNA]</scope>
    <source>
        <strain evidence="2 3">CBS 109695</strain>
    </source>
</reference>
<gene>
    <name evidence="2" type="ORF">FIBSPDRAFT_875535</name>
</gene>
<feature type="compositionally biased region" description="Basic and acidic residues" evidence="1">
    <location>
        <begin position="99"/>
        <end position="122"/>
    </location>
</feature>
<proteinExistence type="predicted"/>
<evidence type="ECO:0000313" key="3">
    <source>
        <dbReference type="Proteomes" id="UP000076532"/>
    </source>
</evidence>
<protein>
    <submittedName>
        <fullName evidence="2">Uncharacterized protein</fullName>
    </submittedName>
</protein>
<keyword evidence="3" id="KW-1185">Reference proteome</keyword>
<evidence type="ECO:0000313" key="2">
    <source>
        <dbReference type="EMBL" id="KZP07371.1"/>
    </source>
</evidence>